<dbReference type="InterPro" id="IPR051448">
    <property type="entry name" value="CdaR-like_regulators"/>
</dbReference>
<reference evidence="3" key="1">
    <citation type="submission" date="2022-12" db="EMBL/GenBank/DDBJ databases">
        <title>Paraconexibacter alkalitolerans sp. nov. and Baekduia alba sp. nov., isolated from soil and emended description of the genera Paraconexibacter (Chun et al., 2020) and Baekduia (An et al., 2020).</title>
        <authorList>
            <person name="Vieira S."/>
            <person name="Huber K.J."/>
            <person name="Geppert A."/>
            <person name="Wolf J."/>
            <person name="Neumann-Schaal M."/>
            <person name="Muesken M."/>
            <person name="Overmann J."/>
        </authorList>
    </citation>
    <scope>NUCLEOTIDE SEQUENCE</scope>
    <source>
        <strain evidence="3">AEG42_29</strain>
    </source>
</reference>
<dbReference type="RefSeq" id="WP_354700643.1">
    <property type="nucleotide sequence ID" value="NZ_CP114014.1"/>
</dbReference>
<dbReference type="InterPro" id="IPR025751">
    <property type="entry name" value="RsbRD_N_dom"/>
</dbReference>
<feature type="domain" description="PucR C-terminal helix-turn-helix" evidence="1">
    <location>
        <begin position="316"/>
        <end position="371"/>
    </location>
</feature>
<accession>A0AAU7AR03</accession>
<dbReference type="InterPro" id="IPR042070">
    <property type="entry name" value="PucR_C-HTH_sf"/>
</dbReference>
<name>A0AAU7AR03_9ACTN</name>
<proteinExistence type="predicted"/>
<organism evidence="3">
    <name type="scientific">Paraconexibacter sp. AEG42_29</name>
    <dbReference type="NCBI Taxonomy" id="2997339"/>
    <lineage>
        <taxon>Bacteria</taxon>
        <taxon>Bacillati</taxon>
        <taxon>Actinomycetota</taxon>
        <taxon>Thermoleophilia</taxon>
        <taxon>Solirubrobacterales</taxon>
        <taxon>Paraconexibacteraceae</taxon>
        <taxon>Paraconexibacter</taxon>
    </lineage>
</organism>
<dbReference type="KEGG" id="parq:DSM112329_00928"/>
<dbReference type="AlphaFoldDB" id="A0AAU7AR03"/>
<dbReference type="PANTHER" id="PTHR33744">
    <property type="entry name" value="CARBOHYDRATE DIACID REGULATOR"/>
    <property type="match status" value="1"/>
</dbReference>
<dbReference type="Pfam" id="PF14361">
    <property type="entry name" value="RsbRD_N"/>
    <property type="match status" value="1"/>
</dbReference>
<protein>
    <recommendedName>
        <fullName evidence="4">PucR family transcriptional regulator</fullName>
    </recommendedName>
</protein>
<sequence length="386" mass="41182">MHDGAPDRWTGLIDGVLADTDAIAADTLGAIREALPVYRDVAPEELLASLRVSFDLILRSARDRGLQLDDTALEALAAGGRHRAAAGVRADEMLLAWRIGFQIVLDHARAIGARDGIPPEQMLEFLQALIAWSDRGMVVVTAAHHDAALDSARADQETRSDFVRGALLGTLPPAELTARAAAIDLDPTHEYVAVRAAVPAGLSVTEVRRVAGFGETVGSTRGQTALIGDDVAGFLPELHSRAATIVIGAGPPRTLDKLAESFDAATRALATARAFGLTGVQRFEDLGLLPAIAADHAVGTPLRVKYVDPLNAETAQSVRVWLAAGLHVDRAAEQLFVHPNTLRYRLARFEELTGTSLKDPVTQFEAWWALQYASIDLGAGSKAVRP</sequence>
<gene>
    <name evidence="3" type="ORF">DSM112329_00928</name>
</gene>
<dbReference type="EMBL" id="CP114014">
    <property type="protein sequence ID" value="XAY04099.1"/>
    <property type="molecule type" value="Genomic_DNA"/>
</dbReference>
<feature type="domain" description="RsbT co-antagonist protein RsbRD N-terminal" evidence="2">
    <location>
        <begin position="21"/>
        <end position="159"/>
    </location>
</feature>
<evidence type="ECO:0000259" key="2">
    <source>
        <dbReference type="Pfam" id="PF14361"/>
    </source>
</evidence>
<dbReference type="Gene3D" id="1.10.10.2840">
    <property type="entry name" value="PucR C-terminal helix-turn-helix domain"/>
    <property type="match status" value="1"/>
</dbReference>
<dbReference type="PANTHER" id="PTHR33744:SF1">
    <property type="entry name" value="DNA-BINDING TRANSCRIPTIONAL ACTIVATOR ADER"/>
    <property type="match status" value="1"/>
</dbReference>
<dbReference type="InterPro" id="IPR025736">
    <property type="entry name" value="PucR_C-HTH_dom"/>
</dbReference>
<evidence type="ECO:0008006" key="4">
    <source>
        <dbReference type="Google" id="ProtNLM"/>
    </source>
</evidence>
<dbReference type="Pfam" id="PF13556">
    <property type="entry name" value="HTH_30"/>
    <property type="match status" value="1"/>
</dbReference>
<evidence type="ECO:0000313" key="3">
    <source>
        <dbReference type="EMBL" id="XAY04099.1"/>
    </source>
</evidence>
<evidence type="ECO:0000259" key="1">
    <source>
        <dbReference type="Pfam" id="PF13556"/>
    </source>
</evidence>